<comment type="subcellular location">
    <subcellularLocation>
        <location evidence="1 7">Cell membrane</location>
        <topology evidence="1 7">Multi-pass membrane protein</topology>
    </subcellularLocation>
</comment>
<evidence type="ECO:0000313" key="10">
    <source>
        <dbReference type="Proteomes" id="UP000727456"/>
    </source>
</evidence>
<keyword evidence="2 7" id="KW-0813">Transport</keyword>
<name>A0ABX0TVB2_9SPHN</name>
<organism evidence="9 10">
    <name type="scientific">Sphingomonas vulcanisoli</name>
    <dbReference type="NCBI Taxonomy" id="1658060"/>
    <lineage>
        <taxon>Bacteria</taxon>
        <taxon>Pseudomonadati</taxon>
        <taxon>Pseudomonadota</taxon>
        <taxon>Alphaproteobacteria</taxon>
        <taxon>Sphingomonadales</taxon>
        <taxon>Sphingomonadaceae</taxon>
        <taxon>Sphingomonas</taxon>
    </lineage>
</organism>
<evidence type="ECO:0000259" key="8">
    <source>
        <dbReference type="PROSITE" id="PS50928"/>
    </source>
</evidence>
<keyword evidence="6 7" id="KW-0472">Membrane</keyword>
<dbReference type="PANTHER" id="PTHR43386">
    <property type="entry name" value="OLIGOPEPTIDE TRANSPORT SYSTEM PERMEASE PROTEIN APPC"/>
    <property type="match status" value="1"/>
</dbReference>
<dbReference type="InterPro" id="IPR000515">
    <property type="entry name" value="MetI-like"/>
</dbReference>
<evidence type="ECO:0000256" key="4">
    <source>
        <dbReference type="ARBA" id="ARBA00022692"/>
    </source>
</evidence>
<keyword evidence="10" id="KW-1185">Reference proteome</keyword>
<keyword evidence="5 7" id="KW-1133">Transmembrane helix</keyword>
<dbReference type="Pfam" id="PF00528">
    <property type="entry name" value="BPD_transp_1"/>
    <property type="match status" value="1"/>
</dbReference>
<dbReference type="PANTHER" id="PTHR43386:SF25">
    <property type="entry name" value="PEPTIDE ABC TRANSPORTER PERMEASE PROTEIN"/>
    <property type="match status" value="1"/>
</dbReference>
<reference evidence="9 10" key="1">
    <citation type="submission" date="2020-03" db="EMBL/GenBank/DDBJ databases">
        <title>Genomic Encyclopedia of Type Strains, Phase III (KMG-III): the genomes of soil and plant-associated and newly described type strains.</title>
        <authorList>
            <person name="Whitman W."/>
        </authorList>
    </citation>
    <scope>NUCLEOTIDE SEQUENCE [LARGE SCALE GENOMIC DNA]</scope>
    <source>
        <strain evidence="9 10">CECT 8804</strain>
    </source>
</reference>
<feature type="transmembrane region" description="Helical" evidence="7">
    <location>
        <begin position="64"/>
        <end position="88"/>
    </location>
</feature>
<comment type="similarity">
    <text evidence="7">Belongs to the binding-protein-dependent transport system permease family.</text>
</comment>
<dbReference type="CDD" id="cd06261">
    <property type="entry name" value="TM_PBP2"/>
    <property type="match status" value="1"/>
</dbReference>
<dbReference type="InterPro" id="IPR050366">
    <property type="entry name" value="BP-dependent_transpt_permease"/>
</dbReference>
<dbReference type="EMBL" id="JAAOZC010000002">
    <property type="protein sequence ID" value="NIJ07541.1"/>
    <property type="molecule type" value="Genomic_DNA"/>
</dbReference>
<dbReference type="InterPro" id="IPR035906">
    <property type="entry name" value="MetI-like_sf"/>
</dbReference>
<dbReference type="SUPFAM" id="SSF161098">
    <property type="entry name" value="MetI-like"/>
    <property type="match status" value="1"/>
</dbReference>
<protein>
    <submittedName>
        <fullName evidence="9">Peptide/nickel transport system permease protein</fullName>
    </submittedName>
</protein>
<keyword evidence="3" id="KW-1003">Cell membrane</keyword>
<evidence type="ECO:0000256" key="6">
    <source>
        <dbReference type="ARBA" id="ARBA00023136"/>
    </source>
</evidence>
<dbReference type="RefSeq" id="WP_167072399.1">
    <property type="nucleotide sequence ID" value="NZ_JAAOZC010000002.1"/>
</dbReference>
<dbReference type="Gene3D" id="1.10.3720.10">
    <property type="entry name" value="MetI-like"/>
    <property type="match status" value="1"/>
</dbReference>
<evidence type="ECO:0000256" key="7">
    <source>
        <dbReference type="RuleBase" id="RU363032"/>
    </source>
</evidence>
<feature type="transmembrane region" description="Helical" evidence="7">
    <location>
        <begin position="227"/>
        <end position="250"/>
    </location>
</feature>
<keyword evidence="4 7" id="KW-0812">Transmembrane</keyword>
<evidence type="ECO:0000313" key="9">
    <source>
        <dbReference type="EMBL" id="NIJ07541.1"/>
    </source>
</evidence>
<gene>
    <name evidence="9" type="ORF">FHS31_001137</name>
</gene>
<feature type="transmembrane region" description="Helical" evidence="7">
    <location>
        <begin position="188"/>
        <end position="207"/>
    </location>
</feature>
<proteinExistence type="inferred from homology"/>
<evidence type="ECO:0000256" key="2">
    <source>
        <dbReference type="ARBA" id="ARBA00022448"/>
    </source>
</evidence>
<feature type="domain" description="ABC transmembrane type-1" evidence="8">
    <location>
        <begin position="61"/>
        <end position="250"/>
    </location>
</feature>
<accession>A0ABX0TVB2</accession>
<sequence length="260" mass="26472">MRTGAAIVGLLIAVALLSLVWTPHDPAAIDVAVRLAPASAAHWLGTDQLGRDVAAMLMAGARVSLGVSIAAIGGALLIGIPIGLLAAARGGWTDALLMRSADMLFAFPALLIAVLLAATLGPGAGNAALAIGLFNVPVFARVTRGAARSLWQRDFIAAARLAGRGPLAISAAHILPNILGTIAVQATIQLSLALIAEAGLSYVGLGVQPPAPSWGRMLEEGQTLLGIAPRLAILPGLAILIAVLGFSLLGDGLRDRLERR</sequence>
<dbReference type="Proteomes" id="UP000727456">
    <property type="component" value="Unassembled WGS sequence"/>
</dbReference>
<comment type="caution">
    <text evidence="9">The sequence shown here is derived from an EMBL/GenBank/DDBJ whole genome shotgun (WGS) entry which is preliminary data.</text>
</comment>
<feature type="transmembrane region" description="Helical" evidence="7">
    <location>
        <begin position="100"/>
        <end position="118"/>
    </location>
</feature>
<evidence type="ECO:0000256" key="3">
    <source>
        <dbReference type="ARBA" id="ARBA00022475"/>
    </source>
</evidence>
<evidence type="ECO:0000256" key="1">
    <source>
        <dbReference type="ARBA" id="ARBA00004651"/>
    </source>
</evidence>
<dbReference type="PROSITE" id="PS50928">
    <property type="entry name" value="ABC_TM1"/>
    <property type="match status" value="1"/>
</dbReference>
<evidence type="ECO:0000256" key="5">
    <source>
        <dbReference type="ARBA" id="ARBA00022989"/>
    </source>
</evidence>